<dbReference type="InterPro" id="IPR020843">
    <property type="entry name" value="ER"/>
</dbReference>
<sequence length="333" mass="35517">MSSIRALVVREAQDQPSITIEELDPATLAERPLKVRVAYSTLNYKDGMVMRGLGRLVRSYPHIPGVDLVGEVIEDASMTFQPGEWIIATGYRIGELYWGGYAQQATLDPAWAVRLPPALTPRHSMAIGTAGLSAMLAIMALEHMGVQPVNDAPLLVTGAAGGVGSIAVAIASRLGYQVAGSTGRMSESDYLTRLGATTIVPRSDLETGPERPLESEHWLGCIDSVGGPTLARVLAQTRSRGAIASVGLAGGAQFSASVMPFLLRGVSILGIDSVNAPQTTRTRAWERLSELLDRDLLDQLTTEITLDDLPGYADRILSGQVRGRVVVNLHPGL</sequence>
<dbReference type="EC" id="1.-.-.-" evidence="2"/>
<keyword evidence="2" id="KW-0560">Oxidoreductase</keyword>
<dbReference type="InterPro" id="IPR011032">
    <property type="entry name" value="GroES-like_sf"/>
</dbReference>
<dbReference type="NCBIfam" id="TIGR02823">
    <property type="entry name" value="oxido_YhdH"/>
    <property type="match status" value="1"/>
</dbReference>
<dbReference type="SMART" id="SM00829">
    <property type="entry name" value="PKS_ER"/>
    <property type="match status" value="1"/>
</dbReference>
<evidence type="ECO:0000313" key="3">
    <source>
        <dbReference type="Proteomes" id="UP001560267"/>
    </source>
</evidence>
<gene>
    <name evidence="2" type="ORF">AB6A68_03830</name>
</gene>
<dbReference type="Pfam" id="PF00107">
    <property type="entry name" value="ADH_zinc_N"/>
    <property type="match status" value="1"/>
</dbReference>
<dbReference type="EMBL" id="JBFSHR010000008">
    <property type="protein sequence ID" value="MEX6428964.1"/>
    <property type="molecule type" value="Genomic_DNA"/>
</dbReference>
<dbReference type="RefSeq" id="WP_298384222.1">
    <property type="nucleotide sequence ID" value="NZ_JBFSHR010000008.1"/>
</dbReference>
<evidence type="ECO:0000313" key="2">
    <source>
        <dbReference type="EMBL" id="MEX6428964.1"/>
    </source>
</evidence>
<dbReference type="InterPro" id="IPR013154">
    <property type="entry name" value="ADH-like_N"/>
</dbReference>
<dbReference type="SUPFAM" id="SSF50129">
    <property type="entry name" value="GroES-like"/>
    <property type="match status" value="1"/>
</dbReference>
<organism evidence="2 3">
    <name type="scientific">Ferrimicrobium acidiphilum</name>
    <dbReference type="NCBI Taxonomy" id="121039"/>
    <lineage>
        <taxon>Bacteria</taxon>
        <taxon>Bacillati</taxon>
        <taxon>Actinomycetota</taxon>
        <taxon>Acidimicrobiia</taxon>
        <taxon>Acidimicrobiales</taxon>
        <taxon>Acidimicrobiaceae</taxon>
        <taxon>Ferrimicrobium</taxon>
    </lineage>
</organism>
<dbReference type="Pfam" id="PF08240">
    <property type="entry name" value="ADH_N"/>
    <property type="match status" value="1"/>
</dbReference>
<dbReference type="PANTHER" id="PTHR43677">
    <property type="entry name" value="SHORT-CHAIN DEHYDROGENASE/REDUCTASE"/>
    <property type="match status" value="1"/>
</dbReference>
<feature type="domain" description="Enoyl reductase (ER)" evidence="1">
    <location>
        <begin position="13"/>
        <end position="327"/>
    </location>
</feature>
<dbReference type="InterPro" id="IPR036291">
    <property type="entry name" value="NAD(P)-bd_dom_sf"/>
</dbReference>
<dbReference type="Proteomes" id="UP001560267">
    <property type="component" value="Unassembled WGS sequence"/>
</dbReference>
<accession>A0ABV3Y175</accession>
<dbReference type="Gene3D" id="3.90.180.10">
    <property type="entry name" value="Medium-chain alcohol dehydrogenases, catalytic domain"/>
    <property type="match status" value="1"/>
</dbReference>
<dbReference type="PANTHER" id="PTHR43677:SF1">
    <property type="entry name" value="ACRYLYL-COA REDUCTASE ACUI-RELATED"/>
    <property type="match status" value="1"/>
</dbReference>
<dbReference type="InterPro" id="IPR051397">
    <property type="entry name" value="Zn-ADH-like_protein"/>
</dbReference>
<comment type="caution">
    <text evidence="2">The sequence shown here is derived from an EMBL/GenBank/DDBJ whole genome shotgun (WGS) entry which is preliminary data.</text>
</comment>
<reference evidence="2 3" key="1">
    <citation type="submission" date="2024-07" db="EMBL/GenBank/DDBJ databases">
        <title>Draft Genome Sequence of Ferrimicrobium acidiphilum Strain YE2023, Isolated from a Pulp of Bioleach Reactor.</title>
        <authorList>
            <person name="Elkina Y.A."/>
            <person name="Bulaeva A.G."/>
            <person name="Beletsky A.V."/>
            <person name="Mardanov A.V."/>
        </authorList>
    </citation>
    <scope>NUCLEOTIDE SEQUENCE [LARGE SCALE GENOMIC DNA]</scope>
    <source>
        <strain evidence="2 3">YE2023</strain>
    </source>
</reference>
<protein>
    <submittedName>
        <fullName evidence="2">MDR family oxidoreductase</fullName>
        <ecNumber evidence="2">1.-.-.-</ecNumber>
    </submittedName>
</protein>
<name>A0ABV3Y175_9ACTN</name>
<dbReference type="GO" id="GO:0016491">
    <property type="term" value="F:oxidoreductase activity"/>
    <property type="evidence" value="ECO:0007669"/>
    <property type="project" value="UniProtKB-KW"/>
</dbReference>
<evidence type="ECO:0000259" key="1">
    <source>
        <dbReference type="SMART" id="SM00829"/>
    </source>
</evidence>
<dbReference type="InterPro" id="IPR013149">
    <property type="entry name" value="ADH-like_C"/>
</dbReference>
<keyword evidence="3" id="KW-1185">Reference proteome</keyword>
<dbReference type="Gene3D" id="3.40.50.720">
    <property type="entry name" value="NAD(P)-binding Rossmann-like Domain"/>
    <property type="match status" value="1"/>
</dbReference>
<dbReference type="InterPro" id="IPR014188">
    <property type="entry name" value="Acrylyl-CoA_reductase_AcuI"/>
</dbReference>
<dbReference type="SUPFAM" id="SSF51735">
    <property type="entry name" value="NAD(P)-binding Rossmann-fold domains"/>
    <property type="match status" value="1"/>
</dbReference>
<proteinExistence type="predicted"/>
<dbReference type="CDD" id="cd08288">
    <property type="entry name" value="MDR_yhdh"/>
    <property type="match status" value="1"/>
</dbReference>